<dbReference type="InterPro" id="IPR003265">
    <property type="entry name" value="HhH-GPD_domain"/>
</dbReference>
<evidence type="ECO:0000256" key="3">
    <source>
        <dbReference type="ARBA" id="ARBA00012000"/>
    </source>
</evidence>
<feature type="domain" description="HhH-GPD" evidence="8">
    <location>
        <begin position="209"/>
        <end position="374"/>
    </location>
</feature>
<dbReference type="Proteomes" id="UP000682134">
    <property type="component" value="Unassembled WGS sequence"/>
</dbReference>
<dbReference type="Gene3D" id="1.10.1670.10">
    <property type="entry name" value="Helix-hairpin-Helix base-excision DNA repair enzymes (C-terminal)"/>
    <property type="match status" value="1"/>
</dbReference>
<dbReference type="GO" id="GO:0005737">
    <property type="term" value="C:cytoplasm"/>
    <property type="evidence" value="ECO:0007669"/>
    <property type="project" value="TreeGrafter"/>
</dbReference>
<dbReference type="GO" id="GO:0008534">
    <property type="term" value="F:oxidized purine nucleobase lesion DNA N-glycosylase activity"/>
    <property type="evidence" value="ECO:0007669"/>
    <property type="project" value="InterPro"/>
</dbReference>
<evidence type="ECO:0000256" key="6">
    <source>
        <dbReference type="ARBA" id="ARBA00023159"/>
    </source>
</evidence>
<dbReference type="Pfam" id="PF07934">
    <property type="entry name" value="OGG_N"/>
    <property type="match status" value="1"/>
</dbReference>
<dbReference type="InterPro" id="IPR037046">
    <property type="entry name" value="AlkA_N_sf"/>
</dbReference>
<reference evidence="9" key="1">
    <citation type="submission" date="2021-04" db="EMBL/GenBank/DDBJ databases">
        <title>Genome seq and assembly of Bacillus sp.</title>
        <authorList>
            <person name="Chhetri G."/>
        </authorList>
    </citation>
    <scope>NUCLEOTIDE SEQUENCE</scope>
    <source>
        <strain evidence="9">RG28</strain>
    </source>
</reference>
<dbReference type="SUPFAM" id="SSF57884">
    <property type="entry name" value="Ada DNA repair protein, N-terminal domain (N-Ada 10)"/>
    <property type="match status" value="1"/>
</dbReference>
<dbReference type="Pfam" id="PF02805">
    <property type="entry name" value="Ada_Zn_binding"/>
    <property type="match status" value="1"/>
</dbReference>
<keyword evidence="10" id="KW-1185">Reference proteome</keyword>
<dbReference type="CDD" id="cd00056">
    <property type="entry name" value="ENDO3c"/>
    <property type="match status" value="1"/>
</dbReference>
<dbReference type="Gene3D" id="3.40.10.10">
    <property type="entry name" value="DNA Methylphosphotriester Repair Domain"/>
    <property type="match status" value="1"/>
</dbReference>
<dbReference type="InterPro" id="IPR012904">
    <property type="entry name" value="OGG_N"/>
</dbReference>
<evidence type="ECO:0000259" key="8">
    <source>
        <dbReference type="SMART" id="SM00478"/>
    </source>
</evidence>
<dbReference type="InterPro" id="IPR051912">
    <property type="entry name" value="Alkylbase_DNA_Glycosylase/TA"/>
</dbReference>
<evidence type="ECO:0000256" key="2">
    <source>
        <dbReference type="ARBA" id="ARBA00010817"/>
    </source>
</evidence>
<dbReference type="SMART" id="SM00478">
    <property type="entry name" value="ENDO3c"/>
    <property type="match status" value="1"/>
</dbReference>
<dbReference type="PANTHER" id="PTHR43003">
    <property type="entry name" value="DNA-3-METHYLADENINE GLYCOSYLASE"/>
    <property type="match status" value="1"/>
</dbReference>
<comment type="catalytic activity">
    <reaction evidence="1">
        <text>Hydrolysis of alkylated DNA, releasing 3-methyladenine, 3-methylguanine, 7-methylguanine and 7-methyladenine.</text>
        <dbReference type="EC" id="3.2.2.21"/>
    </reaction>
</comment>
<dbReference type="GO" id="GO:0008168">
    <property type="term" value="F:methyltransferase activity"/>
    <property type="evidence" value="ECO:0007669"/>
    <property type="project" value="InterPro"/>
</dbReference>
<keyword evidence="4" id="KW-0227">DNA damage</keyword>
<comment type="caution">
    <text evidence="9">The sequence shown here is derived from an EMBL/GenBank/DDBJ whole genome shotgun (WGS) entry which is preliminary data.</text>
</comment>
<dbReference type="AlphaFoldDB" id="A0A940NJS2"/>
<dbReference type="GO" id="GO:0006289">
    <property type="term" value="P:nucleotide-excision repair"/>
    <property type="evidence" value="ECO:0007669"/>
    <property type="project" value="InterPro"/>
</dbReference>
<dbReference type="EC" id="3.2.2.21" evidence="3"/>
<dbReference type="GO" id="GO:0006355">
    <property type="term" value="P:regulation of DNA-templated transcription"/>
    <property type="evidence" value="ECO:0007669"/>
    <property type="project" value="InterPro"/>
</dbReference>
<dbReference type="GO" id="GO:0008725">
    <property type="term" value="F:DNA-3-methyladenine glycosylase activity"/>
    <property type="evidence" value="ECO:0007669"/>
    <property type="project" value="TreeGrafter"/>
</dbReference>
<evidence type="ECO:0000256" key="5">
    <source>
        <dbReference type="ARBA" id="ARBA00022801"/>
    </source>
</evidence>
<dbReference type="GO" id="GO:0006307">
    <property type="term" value="P:DNA alkylation repair"/>
    <property type="evidence" value="ECO:0007669"/>
    <property type="project" value="TreeGrafter"/>
</dbReference>
<dbReference type="Gene3D" id="3.30.310.20">
    <property type="entry name" value="DNA-3-methyladenine glycosylase AlkA, N-terminal domain"/>
    <property type="match status" value="1"/>
</dbReference>
<dbReference type="Gene3D" id="1.10.340.30">
    <property type="entry name" value="Hypothetical protein, domain 2"/>
    <property type="match status" value="1"/>
</dbReference>
<evidence type="ECO:0000256" key="7">
    <source>
        <dbReference type="ARBA" id="ARBA00023204"/>
    </source>
</evidence>
<name>A0A940NJS2_9BACI</name>
<dbReference type="RefSeq" id="WP_209405029.1">
    <property type="nucleotide sequence ID" value="NZ_JAGIYQ010000005.1"/>
</dbReference>
<accession>A0A940NJS2</accession>
<dbReference type="PANTHER" id="PTHR43003:SF12">
    <property type="entry name" value="DNA-3-METHYLADENINE GLYCOSYLASE"/>
    <property type="match status" value="1"/>
</dbReference>
<protein>
    <recommendedName>
        <fullName evidence="3">DNA-3-methyladenine glycosylase II</fullName>
        <ecNumber evidence="3">3.2.2.21</ecNumber>
    </recommendedName>
</protein>
<evidence type="ECO:0000256" key="1">
    <source>
        <dbReference type="ARBA" id="ARBA00000086"/>
    </source>
</evidence>
<evidence type="ECO:0000313" key="9">
    <source>
        <dbReference type="EMBL" id="MBP0725457.1"/>
    </source>
</evidence>
<evidence type="ECO:0000256" key="4">
    <source>
        <dbReference type="ARBA" id="ARBA00022763"/>
    </source>
</evidence>
<dbReference type="InterPro" id="IPR011257">
    <property type="entry name" value="DNA_glycosylase"/>
</dbReference>
<dbReference type="InterPro" id="IPR023170">
    <property type="entry name" value="HhH_base_excis_C"/>
</dbReference>
<dbReference type="GO" id="GO:0008270">
    <property type="term" value="F:zinc ion binding"/>
    <property type="evidence" value="ECO:0007669"/>
    <property type="project" value="InterPro"/>
</dbReference>
<dbReference type="GO" id="GO:0006285">
    <property type="term" value="P:base-excision repair, AP site formation"/>
    <property type="evidence" value="ECO:0007669"/>
    <property type="project" value="TreeGrafter"/>
</dbReference>
<keyword evidence="5" id="KW-0378">Hydrolase</keyword>
<dbReference type="GO" id="GO:0032131">
    <property type="term" value="F:alkylated DNA binding"/>
    <property type="evidence" value="ECO:0007669"/>
    <property type="project" value="TreeGrafter"/>
</dbReference>
<gene>
    <name evidence="9" type="ORF">J5Y03_09675</name>
</gene>
<keyword evidence="6" id="KW-0010">Activator</keyword>
<comment type="similarity">
    <text evidence="2">Belongs to the alkylbase DNA glycosidase AlkA family.</text>
</comment>
<dbReference type="SUPFAM" id="SSF48150">
    <property type="entry name" value="DNA-glycosylase"/>
    <property type="match status" value="1"/>
</dbReference>
<proteinExistence type="inferred from homology"/>
<dbReference type="InterPro" id="IPR004026">
    <property type="entry name" value="Ada_DNA_repair_Zn-bd"/>
</dbReference>
<organism evidence="9 10">
    <name type="scientific">Gottfriedia endophytica</name>
    <dbReference type="NCBI Taxonomy" id="2820819"/>
    <lineage>
        <taxon>Bacteria</taxon>
        <taxon>Bacillati</taxon>
        <taxon>Bacillota</taxon>
        <taxon>Bacilli</taxon>
        <taxon>Bacillales</taxon>
        <taxon>Bacillaceae</taxon>
        <taxon>Gottfriedia</taxon>
    </lineage>
</organism>
<dbReference type="EMBL" id="JAGIYQ010000005">
    <property type="protein sequence ID" value="MBP0725457.1"/>
    <property type="molecule type" value="Genomic_DNA"/>
</dbReference>
<keyword evidence="7" id="KW-0234">DNA repair</keyword>
<dbReference type="GO" id="GO:0043916">
    <property type="term" value="F:DNA-7-methylguanine glycosylase activity"/>
    <property type="evidence" value="ECO:0007669"/>
    <property type="project" value="TreeGrafter"/>
</dbReference>
<sequence length="375" mass="43902">MLTHEQMYDILTRQLTNYDGHFFTAVKTTGIYCLPSCYGKKPAKENVEFFYDIHEVELAGYRPCKKCYPNVLEVHWHDDKSAIEVIPPNEFSFAECLVYLNRSNEECLHKVKDHEVYKLIKIEDYKLLLKIGESHNNLRVEFLTGVPPKWVRAQVAKFVWELFDLGTDLTAFYEMADKDEIIQLVTEKYRGLRIIKIDDLFEVISWAIIGQQINLKFAYTLKKRLVEKYGEKITYDGEEYFLFPTPQVIAHLTIEDLKELQFSSRKAEYVIGIAQLIDRGAIKKEELALKKDYEKLKNKLTSIRGIGNWTADYVIMKCFDFYSAFPIADVGIHNSLKSILGLSKKPSIQEIEQLAQNWKGWEAYVAFYLWRCLYD</sequence>
<evidence type="ECO:0000313" key="10">
    <source>
        <dbReference type="Proteomes" id="UP000682134"/>
    </source>
</evidence>
<dbReference type="FunFam" id="1.10.340.30:FF:000004">
    <property type="entry name" value="DNA-3-methyladenine glycosylase II"/>
    <property type="match status" value="1"/>
</dbReference>
<dbReference type="InterPro" id="IPR035451">
    <property type="entry name" value="Ada-like_dom_sf"/>
</dbReference>
<dbReference type="Pfam" id="PF00730">
    <property type="entry name" value="HhH-GPD"/>
    <property type="match status" value="1"/>
</dbReference>
<dbReference type="GO" id="GO:0032993">
    <property type="term" value="C:protein-DNA complex"/>
    <property type="evidence" value="ECO:0007669"/>
    <property type="project" value="TreeGrafter"/>
</dbReference>